<evidence type="ECO:0000256" key="1">
    <source>
        <dbReference type="SAM" id="SignalP"/>
    </source>
</evidence>
<protein>
    <submittedName>
        <fullName evidence="3">Uncharacterized protein LOC111308917</fullName>
    </submittedName>
</protein>
<name>A0A6P6AER4_DURZI</name>
<gene>
    <name evidence="3" type="primary">LOC111308917</name>
</gene>
<reference evidence="3" key="1">
    <citation type="submission" date="2025-08" db="UniProtKB">
        <authorList>
            <consortium name="RefSeq"/>
        </authorList>
    </citation>
    <scope>IDENTIFICATION</scope>
    <source>
        <tissue evidence="3">Fruit stalk</tissue>
    </source>
</reference>
<dbReference type="Proteomes" id="UP000515121">
    <property type="component" value="Unplaced"/>
</dbReference>
<dbReference type="KEGG" id="dzi:111308917"/>
<dbReference type="RefSeq" id="XP_022763344.1">
    <property type="nucleotide sequence ID" value="XM_022907609.1"/>
</dbReference>
<accession>A0A6P6AER4</accession>
<dbReference type="PANTHER" id="PTHR34052">
    <property type="entry name" value="GLYCINE-RICH PROTEIN-LIKE"/>
    <property type="match status" value="1"/>
</dbReference>
<organism evidence="2 3">
    <name type="scientific">Durio zibethinus</name>
    <name type="common">Durian</name>
    <dbReference type="NCBI Taxonomy" id="66656"/>
    <lineage>
        <taxon>Eukaryota</taxon>
        <taxon>Viridiplantae</taxon>
        <taxon>Streptophyta</taxon>
        <taxon>Embryophyta</taxon>
        <taxon>Tracheophyta</taxon>
        <taxon>Spermatophyta</taxon>
        <taxon>Magnoliopsida</taxon>
        <taxon>eudicotyledons</taxon>
        <taxon>Gunneridae</taxon>
        <taxon>Pentapetalae</taxon>
        <taxon>rosids</taxon>
        <taxon>malvids</taxon>
        <taxon>Malvales</taxon>
        <taxon>Malvaceae</taxon>
        <taxon>Helicteroideae</taxon>
        <taxon>Durio</taxon>
    </lineage>
</organism>
<feature type="signal peptide" evidence="1">
    <location>
        <begin position="1"/>
        <end position="25"/>
    </location>
</feature>
<keyword evidence="2" id="KW-1185">Reference proteome</keyword>
<dbReference type="PANTHER" id="PTHR34052:SF1">
    <property type="entry name" value="OS06G0216700 PROTEIN"/>
    <property type="match status" value="1"/>
</dbReference>
<dbReference type="OrthoDB" id="977421at2759"/>
<evidence type="ECO:0000313" key="3">
    <source>
        <dbReference type="RefSeq" id="XP_022763344.1"/>
    </source>
</evidence>
<proteinExistence type="predicted"/>
<evidence type="ECO:0000313" key="2">
    <source>
        <dbReference type="Proteomes" id="UP000515121"/>
    </source>
</evidence>
<dbReference type="AlphaFoldDB" id="A0A6P6AER4"/>
<keyword evidence="1" id="KW-0732">Signal</keyword>
<feature type="chain" id="PRO_5028036194" evidence="1">
    <location>
        <begin position="26"/>
        <end position="116"/>
    </location>
</feature>
<sequence length="116" mass="13279">MGFTYGHGLVLVMAAAASMLEVSIANKDWGFKSNNTGWVWSSNNRPLHETEGTNKIIVGGSENWQFGFNYSEWAFQNAPFYFNDALGELTISFLSIFFTQNEKRKRKAYYIFVQIN</sequence>
<dbReference type="GeneID" id="111308917"/>